<keyword evidence="11" id="KW-1185">Reference proteome</keyword>
<dbReference type="HOGENOM" id="CLU_001265_30_13_1"/>
<keyword evidence="5 8" id="KW-1133">Transmembrane helix</keyword>
<feature type="transmembrane region" description="Helical" evidence="8">
    <location>
        <begin position="108"/>
        <end position="127"/>
    </location>
</feature>
<dbReference type="FunFam" id="1.20.1250.20:FF:000117">
    <property type="entry name" value="MFS hexose transporter"/>
    <property type="match status" value="1"/>
</dbReference>
<dbReference type="NCBIfam" id="TIGR00879">
    <property type="entry name" value="SP"/>
    <property type="match status" value="1"/>
</dbReference>
<dbReference type="OMA" id="MVSWPLG"/>
<dbReference type="PANTHER" id="PTHR48022:SF24">
    <property type="entry name" value="HEXOSE TRANSPORTER PROTEIN (AFU_ORTHOLOGUE AFUA_8G04480)"/>
    <property type="match status" value="1"/>
</dbReference>
<dbReference type="EMBL" id="KE148152">
    <property type="protein sequence ID" value="EPE06822.1"/>
    <property type="molecule type" value="Genomic_DNA"/>
</dbReference>
<dbReference type="eggNOG" id="KOG0254">
    <property type="taxonomic scope" value="Eukaryota"/>
</dbReference>
<dbReference type="SUPFAM" id="SSF103473">
    <property type="entry name" value="MFS general substrate transporter"/>
    <property type="match status" value="1"/>
</dbReference>
<dbReference type="InterPro" id="IPR005829">
    <property type="entry name" value="Sugar_transporter_CS"/>
</dbReference>
<dbReference type="PROSITE" id="PS50850">
    <property type="entry name" value="MFS"/>
    <property type="match status" value="1"/>
</dbReference>
<feature type="transmembrane region" description="Helical" evidence="8">
    <location>
        <begin position="326"/>
        <end position="347"/>
    </location>
</feature>
<feature type="transmembrane region" description="Helical" evidence="8">
    <location>
        <begin position="78"/>
        <end position="96"/>
    </location>
</feature>
<feature type="transmembrane region" description="Helical" evidence="8">
    <location>
        <begin position="39"/>
        <end position="58"/>
    </location>
</feature>
<evidence type="ECO:0000256" key="4">
    <source>
        <dbReference type="ARBA" id="ARBA00022692"/>
    </source>
</evidence>
<comment type="similarity">
    <text evidence="2 7">Belongs to the major facilitator superfamily. Sugar transporter (TC 2.A.1.1) family.</text>
</comment>
<comment type="subcellular location">
    <subcellularLocation>
        <location evidence="1">Membrane</location>
        <topology evidence="1">Multi-pass membrane protein</topology>
    </subcellularLocation>
</comment>
<dbReference type="GO" id="GO:0016020">
    <property type="term" value="C:membrane"/>
    <property type="evidence" value="ECO:0007669"/>
    <property type="project" value="UniProtKB-SubCell"/>
</dbReference>
<dbReference type="Gene3D" id="1.20.1250.20">
    <property type="entry name" value="MFS general substrate transporter like domains"/>
    <property type="match status" value="1"/>
</dbReference>
<feature type="transmembrane region" description="Helical" evidence="8">
    <location>
        <begin position="455"/>
        <end position="474"/>
    </location>
</feature>
<dbReference type="InterPro" id="IPR005828">
    <property type="entry name" value="MFS_sugar_transport-like"/>
</dbReference>
<dbReference type="PROSITE" id="PS00216">
    <property type="entry name" value="SUGAR_TRANSPORT_1"/>
    <property type="match status" value="1"/>
</dbReference>
<evidence type="ECO:0000256" key="3">
    <source>
        <dbReference type="ARBA" id="ARBA00022448"/>
    </source>
</evidence>
<feature type="domain" description="Major facilitator superfamily (MFS) profile" evidence="9">
    <location>
        <begin position="40"/>
        <end position="478"/>
    </location>
</feature>
<dbReference type="VEuPathDB" id="FungiDB:F503_03249"/>
<protein>
    <submittedName>
        <fullName evidence="10">Hexose transporter protein</fullName>
    </submittedName>
</protein>
<name>S3C247_OPHP1</name>
<dbReference type="InterPro" id="IPR050360">
    <property type="entry name" value="MFS_Sugar_Transporters"/>
</dbReference>
<dbReference type="InterPro" id="IPR020846">
    <property type="entry name" value="MFS_dom"/>
</dbReference>
<evidence type="ECO:0000256" key="2">
    <source>
        <dbReference type="ARBA" id="ARBA00010992"/>
    </source>
</evidence>
<dbReference type="OrthoDB" id="6133115at2759"/>
<feature type="transmembrane region" description="Helical" evidence="8">
    <location>
        <begin position="288"/>
        <end position="306"/>
    </location>
</feature>
<evidence type="ECO:0000256" key="5">
    <source>
        <dbReference type="ARBA" id="ARBA00022989"/>
    </source>
</evidence>
<gene>
    <name evidence="10" type="ORF">F503_03249</name>
</gene>
<feature type="transmembrane region" description="Helical" evidence="8">
    <location>
        <begin position="387"/>
        <end position="404"/>
    </location>
</feature>
<evidence type="ECO:0000256" key="1">
    <source>
        <dbReference type="ARBA" id="ARBA00004141"/>
    </source>
</evidence>
<dbReference type="AlphaFoldDB" id="S3C247"/>
<evidence type="ECO:0000259" key="9">
    <source>
        <dbReference type="PROSITE" id="PS50850"/>
    </source>
</evidence>
<accession>S3C247</accession>
<keyword evidence="4 8" id="KW-0812">Transmembrane</keyword>
<feature type="transmembrane region" description="Helical" evidence="8">
    <location>
        <begin position="202"/>
        <end position="219"/>
    </location>
</feature>
<dbReference type="Proteomes" id="UP000016923">
    <property type="component" value="Unassembled WGS sequence"/>
</dbReference>
<evidence type="ECO:0000256" key="8">
    <source>
        <dbReference type="SAM" id="Phobius"/>
    </source>
</evidence>
<feature type="transmembrane region" description="Helical" evidence="8">
    <location>
        <begin position="425"/>
        <end position="443"/>
    </location>
</feature>
<dbReference type="GO" id="GO:0005351">
    <property type="term" value="F:carbohydrate:proton symporter activity"/>
    <property type="evidence" value="ECO:0007669"/>
    <property type="project" value="TreeGrafter"/>
</dbReference>
<sequence>MGGFVDTGAPTAGGLVLADLIPKNRKPWWRDTRLMQLNFLLLSALLTQTASGFDSSMINGMQSLTHWTQFFGHPSGTRLGAMTAGTTGGMLISVLWSSQVCERFGRRWPIFGGSVVIILGSVIQAAAQNYGMFVAGRFIVGAGLCTVATAAPPLLTECAYPTHRGVITSAYMVSWPLGSLMAAWITYGSFRLDSSWSWRLPSLLQCMVSVVQMALVWFAPESPRWLIYNGRTEEARAFFVKYHGHGDPDSPLVRFEMAEVVATLEMEKEQKQARWMTYLSTPGMRHRLFLNAYIPAMLQWSGNGLISYYLTRVLISIGVTDNKTQLVINGCLAIWSVITAGAVVGLVDKAGRRFLFLLGMSGMLVSYIIWTVCSAINQQRDFKDKSLAAAVITMIMVFSAFYHFQSPVAPTYIMEILPFALRSKGSMIYQLTGNIAGIFNSFVNPIGMENLAWKYYIVWCCVIAMNLVLIYFYFPETRGHGLEEIGHIFDGPDALTGTNAMKKMGMDVDTKDVHFEDSKKQADVEHNEVS</sequence>
<feature type="transmembrane region" description="Helical" evidence="8">
    <location>
        <begin position="354"/>
        <end position="372"/>
    </location>
</feature>
<organism evidence="10 11">
    <name type="scientific">Ophiostoma piceae (strain UAMH 11346)</name>
    <name type="common">Sap stain fungus</name>
    <dbReference type="NCBI Taxonomy" id="1262450"/>
    <lineage>
        <taxon>Eukaryota</taxon>
        <taxon>Fungi</taxon>
        <taxon>Dikarya</taxon>
        <taxon>Ascomycota</taxon>
        <taxon>Pezizomycotina</taxon>
        <taxon>Sordariomycetes</taxon>
        <taxon>Sordariomycetidae</taxon>
        <taxon>Ophiostomatales</taxon>
        <taxon>Ophiostomataceae</taxon>
        <taxon>Ophiostoma</taxon>
    </lineage>
</organism>
<evidence type="ECO:0000313" key="11">
    <source>
        <dbReference type="Proteomes" id="UP000016923"/>
    </source>
</evidence>
<dbReference type="InterPro" id="IPR036259">
    <property type="entry name" value="MFS_trans_sf"/>
</dbReference>
<feature type="transmembrane region" description="Helical" evidence="8">
    <location>
        <begin position="133"/>
        <end position="155"/>
    </location>
</feature>
<keyword evidence="6 8" id="KW-0472">Membrane</keyword>
<evidence type="ECO:0000313" key="10">
    <source>
        <dbReference type="EMBL" id="EPE06822.1"/>
    </source>
</evidence>
<evidence type="ECO:0000256" key="6">
    <source>
        <dbReference type="ARBA" id="ARBA00023136"/>
    </source>
</evidence>
<proteinExistence type="inferred from homology"/>
<reference evidence="10 11" key="1">
    <citation type="journal article" date="2013" name="BMC Genomics">
        <title>The genome and transcriptome of the pine saprophyte Ophiostoma piceae, and a comparison with the bark beetle-associated pine pathogen Grosmannia clavigera.</title>
        <authorList>
            <person name="Haridas S."/>
            <person name="Wang Y."/>
            <person name="Lim L."/>
            <person name="Massoumi Alamouti S."/>
            <person name="Jackman S."/>
            <person name="Docking R."/>
            <person name="Robertson G."/>
            <person name="Birol I."/>
            <person name="Bohlmann J."/>
            <person name="Breuil C."/>
        </authorList>
    </citation>
    <scope>NUCLEOTIDE SEQUENCE [LARGE SCALE GENOMIC DNA]</scope>
    <source>
        <strain evidence="10 11">UAMH 11346</strain>
    </source>
</reference>
<evidence type="ECO:0000256" key="7">
    <source>
        <dbReference type="RuleBase" id="RU003346"/>
    </source>
</evidence>
<dbReference type="InterPro" id="IPR003663">
    <property type="entry name" value="Sugar/inositol_transpt"/>
</dbReference>
<feature type="transmembrane region" description="Helical" evidence="8">
    <location>
        <begin position="167"/>
        <end position="190"/>
    </location>
</feature>
<dbReference type="PANTHER" id="PTHR48022">
    <property type="entry name" value="PLASTIDIC GLUCOSE TRANSPORTER 4"/>
    <property type="match status" value="1"/>
</dbReference>
<keyword evidence="3 7" id="KW-0813">Transport</keyword>
<dbReference type="Pfam" id="PF00083">
    <property type="entry name" value="Sugar_tr"/>
    <property type="match status" value="1"/>
</dbReference>